<evidence type="ECO:0000313" key="4">
    <source>
        <dbReference type="Proteomes" id="UP000009309"/>
    </source>
</evidence>
<comment type="similarity">
    <text evidence="1">Belongs to the short-chain dehydrogenases/reductases (SDR) family.</text>
</comment>
<accession>I2GK16</accession>
<dbReference type="CDD" id="cd05233">
    <property type="entry name" value="SDR_c"/>
    <property type="match status" value="1"/>
</dbReference>
<dbReference type="eggNOG" id="COG1028">
    <property type="taxonomic scope" value="Bacteria"/>
</dbReference>
<dbReference type="PRINTS" id="PR00080">
    <property type="entry name" value="SDRFAMILY"/>
</dbReference>
<dbReference type="OrthoDB" id="9804104at2"/>
<dbReference type="Gene3D" id="3.40.50.720">
    <property type="entry name" value="NAD(P)-binding Rossmann-like Domain"/>
    <property type="match status" value="1"/>
</dbReference>
<dbReference type="RefSeq" id="WP_009282821.1">
    <property type="nucleotide sequence ID" value="NZ_CAIT01000006.1"/>
</dbReference>
<dbReference type="FunFam" id="3.40.50.720:FF:000084">
    <property type="entry name" value="Short-chain dehydrogenase reductase"/>
    <property type="match status" value="1"/>
</dbReference>
<protein>
    <submittedName>
        <fullName evidence="3">Short-chain dehydrogenase/reductase SDR</fullName>
    </submittedName>
</protein>
<proteinExistence type="inferred from homology"/>
<comment type="caution">
    <text evidence="3">The sequence shown here is derived from an EMBL/GenBank/DDBJ whole genome shotgun (WGS) entry which is preliminary data.</text>
</comment>
<name>I2GK16_9BACT</name>
<evidence type="ECO:0000256" key="1">
    <source>
        <dbReference type="ARBA" id="ARBA00006484"/>
    </source>
</evidence>
<organism evidence="3 4">
    <name type="scientific">Fibrisoma limi BUZ 3</name>
    <dbReference type="NCBI Taxonomy" id="1185876"/>
    <lineage>
        <taxon>Bacteria</taxon>
        <taxon>Pseudomonadati</taxon>
        <taxon>Bacteroidota</taxon>
        <taxon>Cytophagia</taxon>
        <taxon>Cytophagales</taxon>
        <taxon>Spirosomataceae</taxon>
        <taxon>Fibrisoma</taxon>
    </lineage>
</organism>
<keyword evidence="2" id="KW-0560">Oxidoreductase</keyword>
<dbReference type="InterPro" id="IPR002347">
    <property type="entry name" value="SDR_fam"/>
</dbReference>
<dbReference type="PROSITE" id="PS00061">
    <property type="entry name" value="ADH_SHORT"/>
    <property type="match status" value="1"/>
</dbReference>
<dbReference type="EMBL" id="CAIT01000006">
    <property type="protein sequence ID" value="CCH54241.1"/>
    <property type="molecule type" value="Genomic_DNA"/>
</dbReference>
<reference evidence="3 4" key="1">
    <citation type="journal article" date="2012" name="J. Bacteriol.">
        <title>Genome Sequence of the Filamentous Bacterium Fibrisoma limi BUZ 3T.</title>
        <authorList>
            <person name="Filippini M."/>
            <person name="Qi W."/>
            <person name="Jaenicke S."/>
            <person name="Goesmann A."/>
            <person name="Smits T.H."/>
            <person name="Bagheri H.C."/>
        </authorList>
    </citation>
    <scope>NUCLEOTIDE SEQUENCE [LARGE SCALE GENOMIC DNA]</scope>
    <source>
        <strain evidence="4">BUZ 3T</strain>
    </source>
</reference>
<dbReference type="PANTHER" id="PTHR43669">
    <property type="entry name" value="5-KETO-D-GLUCONATE 5-REDUCTASE"/>
    <property type="match status" value="1"/>
</dbReference>
<keyword evidence="4" id="KW-1185">Reference proteome</keyword>
<dbReference type="InterPro" id="IPR020904">
    <property type="entry name" value="Sc_DH/Rdtase_CS"/>
</dbReference>
<dbReference type="STRING" id="1185876.BN8_03392"/>
<dbReference type="GO" id="GO:0016491">
    <property type="term" value="F:oxidoreductase activity"/>
    <property type="evidence" value="ECO:0007669"/>
    <property type="project" value="UniProtKB-KW"/>
</dbReference>
<dbReference type="Pfam" id="PF13561">
    <property type="entry name" value="adh_short_C2"/>
    <property type="match status" value="1"/>
</dbReference>
<sequence length="265" mass="28049">MNEFNSKNELVNKVALITGGNSGIGYATAKVLHAAGASVIITGRNEESVEKAAKELNVTGMIADQRDLSTLDPLFDQIIIKHSKIDILFLNAGVGTFQSIDSVTEASFNLIMDTNVKGTFFTLQKLLPLISNGGSIIFNASVTPLLGIPNSSVYAGSKAAIVSMARVLAKELSFRSIRVNTVSPGAIKTGVHSASPTAHQRKIVTTPQKLKAFENAVEQRILLGRYGLAEEVGNVVKFLASDEASFINGSVITVDGGVTVDPLGY</sequence>
<dbReference type="InterPro" id="IPR036291">
    <property type="entry name" value="NAD(P)-bd_dom_sf"/>
</dbReference>
<evidence type="ECO:0000256" key="2">
    <source>
        <dbReference type="ARBA" id="ARBA00023002"/>
    </source>
</evidence>
<dbReference type="SUPFAM" id="SSF51735">
    <property type="entry name" value="NAD(P)-binding Rossmann-fold domains"/>
    <property type="match status" value="1"/>
</dbReference>
<gene>
    <name evidence="3" type="ORF">BN8_03392</name>
</gene>
<dbReference type="Proteomes" id="UP000009309">
    <property type="component" value="Unassembled WGS sequence"/>
</dbReference>
<dbReference type="PANTHER" id="PTHR43669:SF3">
    <property type="entry name" value="ALCOHOL DEHYDROGENASE, PUTATIVE (AFU_ORTHOLOGUE AFUA_3G03445)-RELATED"/>
    <property type="match status" value="1"/>
</dbReference>
<evidence type="ECO:0000313" key="3">
    <source>
        <dbReference type="EMBL" id="CCH54241.1"/>
    </source>
</evidence>
<dbReference type="PRINTS" id="PR00081">
    <property type="entry name" value="GDHRDH"/>
</dbReference>
<dbReference type="AlphaFoldDB" id="I2GK16"/>